<keyword evidence="2" id="KW-0829">Tyrosine-protein kinase</keyword>
<keyword evidence="2" id="KW-0808">Transferase</keyword>
<dbReference type="OrthoDB" id="9776368at2"/>
<dbReference type="FunFam" id="3.40.50.1000:FF:000022">
    <property type="entry name" value="Phosphoglycolate phosphatase"/>
    <property type="match status" value="1"/>
</dbReference>
<dbReference type="RefSeq" id="WP_012808503.1">
    <property type="nucleotide sequence ID" value="NC_013203.1"/>
</dbReference>
<comment type="similarity">
    <text evidence="1">Belongs to the HAD-like hydrolase superfamily. CbbY/CbbZ/Gph/YieH family.</text>
</comment>
<dbReference type="InterPro" id="IPR050155">
    <property type="entry name" value="HAD-like_hydrolase_sf"/>
</dbReference>
<dbReference type="InterPro" id="IPR041492">
    <property type="entry name" value="HAD_2"/>
</dbReference>
<dbReference type="Proteomes" id="UP000000960">
    <property type="component" value="Chromosome"/>
</dbReference>
<evidence type="ECO:0000256" key="1">
    <source>
        <dbReference type="ARBA" id="ARBA00006171"/>
    </source>
</evidence>
<dbReference type="GO" id="GO:0004713">
    <property type="term" value="F:protein tyrosine kinase activity"/>
    <property type="evidence" value="ECO:0007669"/>
    <property type="project" value="UniProtKB-KW"/>
</dbReference>
<dbReference type="EMBL" id="CP001721">
    <property type="protein sequence ID" value="ACV50845.1"/>
    <property type="molecule type" value="Genomic_DNA"/>
</dbReference>
<dbReference type="NCBIfam" id="TIGR01549">
    <property type="entry name" value="HAD-SF-IA-v1"/>
    <property type="match status" value="1"/>
</dbReference>
<comment type="catalytic activity">
    <reaction evidence="3">
        <text>L-tyrosyl-[protein] + ATP = O-phospho-L-tyrosyl-[protein] + ADP + H(+)</text>
        <dbReference type="Rhea" id="RHEA:10596"/>
        <dbReference type="Rhea" id="RHEA-COMP:10136"/>
        <dbReference type="Rhea" id="RHEA-COMP:20101"/>
        <dbReference type="ChEBI" id="CHEBI:15378"/>
        <dbReference type="ChEBI" id="CHEBI:30616"/>
        <dbReference type="ChEBI" id="CHEBI:46858"/>
        <dbReference type="ChEBI" id="CHEBI:61978"/>
        <dbReference type="ChEBI" id="CHEBI:456216"/>
    </reaction>
    <physiologicalReaction direction="left-to-right" evidence="3">
        <dbReference type="Rhea" id="RHEA:10597"/>
    </physiologicalReaction>
</comment>
<dbReference type="InterPro" id="IPR023214">
    <property type="entry name" value="HAD_sf"/>
</dbReference>
<evidence type="ECO:0000256" key="2">
    <source>
        <dbReference type="ARBA" id="ARBA00023137"/>
    </source>
</evidence>
<dbReference type="PANTHER" id="PTHR43434">
    <property type="entry name" value="PHOSPHOGLYCOLATE PHOSPHATASE"/>
    <property type="match status" value="1"/>
</dbReference>
<dbReference type="KEGG" id="apv:Apar_0414"/>
<dbReference type="Gene3D" id="3.40.50.1000">
    <property type="entry name" value="HAD superfamily/HAD-like"/>
    <property type="match status" value="1"/>
</dbReference>
<evidence type="ECO:0000313" key="6">
    <source>
        <dbReference type="EMBL" id="ACV50845.1"/>
    </source>
</evidence>
<evidence type="ECO:0000313" key="7">
    <source>
        <dbReference type="Proteomes" id="UP000000960"/>
    </source>
</evidence>
<dbReference type="PROSITE" id="PS01228">
    <property type="entry name" value="COF_1"/>
    <property type="match status" value="1"/>
</dbReference>
<dbReference type="SUPFAM" id="SSF56784">
    <property type="entry name" value="HAD-like"/>
    <property type="match status" value="1"/>
</dbReference>
<evidence type="ECO:0000256" key="5">
    <source>
        <dbReference type="ARBA" id="ARBA00080335"/>
    </source>
</evidence>
<dbReference type="GO" id="GO:0005829">
    <property type="term" value="C:cytosol"/>
    <property type="evidence" value="ECO:0007669"/>
    <property type="project" value="TreeGrafter"/>
</dbReference>
<dbReference type="InterPro" id="IPR006439">
    <property type="entry name" value="HAD-SF_hydro_IA"/>
</dbReference>
<dbReference type="GeneID" id="84805942"/>
<dbReference type="PANTHER" id="PTHR43434:SF1">
    <property type="entry name" value="PHOSPHOGLYCOLATE PHOSPHATASE"/>
    <property type="match status" value="1"/>
</dbReference>
<dbReference type="eggNOG" id="COG0546">
    <property type="taxonomic scope" value="Bacteria"/>
</dbReference>
<dbReference type="InterPro" id="IPR036412">
    <property type="entry name" value="HAD-like_sf"/>
</dbReference>
<dbReference type="InterPro" id="IPR023198">
    <property type="entry name" value="PGP-like_dom2"/>
</dbReference>
<keyword evidence="7" id="KW-1185">Reference proteome</keyword>
<dbReference type="AlphaFoldDB" id="C8W9Q7"/>
<dbReference type="NCBIfam" id="TIGR01509">
    <property type="entry name" value="HAD-SF-IA-v3"/>
    <property type="match status" value="1"/>
</dbReference>
<proteinExistence type="inferred from homology"/>
<dbReference type="Gene3D" id="1.10.150.240">
    <property type="entry name" value="Putative phosphatase, domain 2"/>
    <property type="match status" value="1"/>
</dbReference>
<dbReference type="HOGENOM" id="CLU_045011_19_1_11"/>
<reference evidence="6 7" key="1">
    <citation type="journal article" date="2009" name="Stand. Genomic Sci.">
        <title>Complete genome sequence of Atopobium parvulum type strain (IPP 1246).</title>
        <authorList>
            <person name="Copeland A."/>
            <person name="Sikorski J."/>
            <person name="Lapidus A."/>
            <person name="Nolan M."/>
            <person name="Del Rio T.G."/>
            <person name="Lucas S."/>
            <person name="Chen F."/>
            <person name="Tice H."/>
            <person name="Pitluck S."/>
            <person name="Cheng J.F."/>
            <person name="Pukall R."/>
            <person name="Chertkov O."/>
            <person name="Brettin T."/>
            <person name="Han C."/>
            <person name="Detter J.C."/>
            <person name="Kuske C."/>
            <person name="Bruce D."/>
            <person name="Goodwin L."/>
            <person name="Ivanova N."/>
            <person name="Mavromatis K."/>
            <person name="Mikhailova N."/>
            <person name="Chen A."/>
            <person name="Palaniappan K."/>
            <person name="Chain P."/>
            <person name="Rohde M."/>
            <person name="Goker M."/>
            <person name="Bristow J."/>
            <person name="Eisen J.A."/>
            <person name="Markowitz V."/>
            <person name="Hugenholtz P."/>
            <person name="Kyrpides N.C."/>
            <person name="Klenk H.P."/>
            <person name="Detter J.C."/>
        </authorList>
    </citation>
    <scope>NUCLEOTIDE SEQUENCE [LARGE SCALE GENOMIC DNA]</scope>
    <source>
        <strain evidence="7">ATCC 33793 / DSM 20469 / CCUG 32760 / JCM 10300 / KCTC 3663 / VPI 0546 / 1246</strain>
    </source>
</reference>
<dbReference type="SFLD" id="SFLDG01129">
    <property type="entry name" value="C1.5:_HAD__Beta-PGM__Phosphata"/>
    <property type="match status" value="1"/>
</dbReference>
<protein>
    <recommendedName>
        <fullName evidence="4">Tyrosine-protein kinase PtkA</fullName>
    </recommendedName>
    <alternativeName>
        <fullName evidence="5">Protein tyrosine kinase A</fullName>
    </alternativeName>
</protein>
<name>C8W9Q7_LANP1</name>
<dbReference type="GO" id="GO:0008967">
    <property type="term" value="F:phosphoglycolate phosphatase activity"/>
    <property type="evidence" value="ECO:0007669"/>
    <property type="project" value="TreeGrafter"/>
</dbReference>
<keyword evidence="6" id="KW-0378">Hydrolase</keyword>
<dbReference type="GO" id="GO:0006281">
    <property type="term" value="P:DNA repair"/>
    <property type="evidence" value="ECO:0007669"/>
    <property type="project" value="TreeGrafter"/>
</dbReference>
<evidence type="ECO:0000256" key="4">
    <source>
        <dbReference type="ARBA" id="ARBA00069527"/>
    </source>
</evidence>
<dbReference type="SFLD" id="SFLDS00003">
    <property type="entry name" value="Haloacid_Dehalogenase"/>
    <property type="match status" value="1"/>
</dbReference>
<organism evidence="6 7">
    <name type="scientific">Lancefieldella parvula (strain ATCC 33793 / DSM 20469 / CCUG 32760 / JCM 10300 / KCTC 3663 / VPI 0546 / 1246)</name>
    <name type="common">Atopobium parvulum</name>
    <dbReference type="NCBI Taxonomy" id="521095"/>
    <lineage>
        <taxon>Bacteria</taxon>
        <taxon>Bacillati</taxon>
        <taxon>Actinomycetota</taxon>
        <taxon>Coriobacteriia</taxon>
        <taxon>Coriobacteriales</taxon>
        <taxon>Atopobiaceae</taxon>
        <taxon>Lancefieldella</taxon>
    </lineage>
</organism>
<dbReference type="STRING" id="521095.Apar_0414"/>
<keyword evidence="2" id="KW-0418">Kinase</keyword>
<accession>C8W9Q7</accession>
<dbReference type="PRINTS" id="PR00413">
    <property type="entry name" value="HADHALOGNASE"/>
</dbReference>
<dbReference type="Pfam" id="PF13419">
    <property type="entry name" value="HAD_2"/>
    <property type="match status" value="1"/>
</dbReference>
<evidence type="ECO:0000256" key="3">
    <source>
        <dbReference type="ARBA" id="ARBA00050405"/>
    </source>
</evidence>
<dbReference type="SFLD" id="SFLDG01135">
    <property type="entry name" value="C1.5.6:_HAD__Beta-PGM__Phospha"/>
    <property type="match status" value="1"/>
</dbReference>
<sequence length="217" mass="23886">MSYKAAVFDLDGTLLNTIDDLAWATNYALKQFNMPTYTVDEVRQMVGNGVAKLIRDAVPEDTDDATYQQVLACFKEHYADHSLDNTVPYPGILDAIDILKAAGVKCAVVSNKPNFAIADLMKNFFPGRFDFALGQRNDLKRKPDAEPVHYTLAQIGVNPKDAVYIGDSEVDVKTAQNSNMPCISVTWGFRDKDTLLAAGATTLVDTADEMVQKILNN</sequence>
<gene>
    <name evidence="6" type="ordered locus">Apar_0414</name>
</gene>